<sequence>MSSESRNLGHIIGQAYKTAMGGGDGSRRGGRRDRRRDDRRGGGRGGGRGHGGVDKSGRNCYHCNSPNHQRKDCPHRDKPRHGRGRQAALPAAEARAALPAPDPAAPSAASTPAVTATAPTATTVVVTSAATSAAPAPAPAATSAAPTPAPPLAQAPSELSSSVPPAPPPLSSHLRVPPWLPLGSPGEIPMSDAPAAPDAPAELQANEGLAVSATTPAQQELARVELIFRVSTETGLSAADARSMLSATGGSPELSIRMGTMLFRVMEETGMHSEAAFKLLNHAEWDMSTVPLALSFFWPDGVIPDEHLRPSIVEARRQSAATMHESRQIDGAHEEL</sequence>
<accession>A0A9P7L2W4</accession>
<keyword evidence="1" id="KW-0863">Zinc-finger</keyword>
<evidence type="ECO:0000313" key="4">
    <source>
        <dbReference type="EMBL" id="KAG5767083.1"/>
    </source>
</evidence>
<feature type="compositionally biased region" description="Low complexity" evidence="2">
    <location>
        <begin position="136"/>
        <end position="146"/>
    </location>
</feature>
<reference evidence="4" key="2">
    <citation type="submission" date="2020-10" db="EMBL/GenBank/DDBJ databases">
        <authorList>
            <person name="Peck L.D."/>
            <person name="Nowell R.W."/>
            <person name="Flood J."/>
            <person name="Ryan M.J."/>
            <person name="Barraclough T.G."/>
        </authorList>
    </citation>
    <scope>NUCLEOTIDE SEQUENCE</scope>
    <source>
        <strain evidence="4">IMI 127659i</strain>
    </source>
</reference>
<evidence type="ECO:0000256" key="1">
    <source>
        <dbReference type="PROSITE-ProRule" id="PRU00047"/>
    </source>
</evidence>
<feature type="compositionally biased region" description="Low complexity" evidence="2">
    <location>
        <begin position="154"/>
        <end position="163"/>
    </location>
</feature>
<dbReference type="OrthoDB" id="5106228at2759"/>
<dbReference type="GO" id="GO:0008270">
    <property type="term" value="F:zinc ion binding"/>
    <property type="evidence" value="ECO:0007669"/>
    <property type="project" value="UniProtKB-KW"/>
</dbReference>
<reference evidence="4" key="1">
    <citation type="journal article" date="2020" name="bioRxiv">
        <title>Historical genomics reveals the evolutionary mechanisms behind multiple outbreaks of the host-specific coffee wilt pathogen Fusarium xylarioides.</title>
        <authorList>
            <person name="Peck D."/>
            <person name="Nowell R.W."/>
            <person name="Flood J."/>
            <person name="Ryan M.J."/>
            <person name="Barraclough T.G."/>
        </authorList>
    </citation>
    <scope>NUCLEOTIDE SEQUENCE</scope>
    <source>
        <strain evidence="4">IMI 127659i</strain>
    </source>
</reference>
<dbReference type="EMBL" id="JADFTT010000132">
    <property type="protein sequence ID" value="KAG5767083.1"/>
    <property type="molecule type" value="Genomic_DNA"/>
</dbReference>
<name>A0A9P7L2W4_9HYPO</name>
<dbReference type="GO" id="GO:0003676">
    <property type="term" value="F:nucleic acid binding"/>
    <property type="evidence" value="ECO:0007669"/>
    <property type="project" value="InterPro"/>
</dbReference>
<dbReference type="AlphaFoldDB" id="A0A9P7L2W4"/>
<organism evidence="4 5">
    <name type="scientific">Fusarium xylarioides</name>
    <dbReference type="NCBI Taxonomy" id="221167"/>
    <lineage>
        <taxon>Eukaryota</taxon>
        <taxon>Fungi</taxon>
        <taxon>Dikarya</taxon>
        <taxon>Ascomycota</taxon>
        <taxon>Pezizomycotina</taxon>
        <taxon>Sordariomycetes</taxon>
        <taxon>Hypocreomycetidae</taxon>
        <taxon>Hypocreales</taxon>
        <taxon>Nectriaceae</taxon>
        <taxon>Fusarium</taxon>
        <taxon>Fusarium fujikuroi species complex</taxon>
    </lineage>
</organism>
<keyword evidence="5" id="KW-1185">Reference proteome</keyword>
<dbReference type="InterPro" id="IPR001878">
    <property type="entry name" value="Znf_CCHC"/>
</dbReference>
<keyword evidence="1" id="KW-0479">Metal-binding</keyword>
<feature type="compositionally biased region" description="Low complexity" evidence="2">
    <location>
        <begin position="87"/>
        <end position="113"/>
    </location>
</feature>
<feature type="region of interest" description="Disordered" evidence="2">
    <location>
        <begin position="136"/>
        <end position="178"/>
    </location>
</feature>
<comment type="caution">
    <text evidence="4">The sequence shown here is derived from an EMBL/GenBank/DDBJ whole genome shotgun (WGS) entry which is preliminary data.</text>
</comment>
<evidence type="ECO:0000256" key="2">
    <source>
        <dbReference type="SAM" id="MobiDB-lite"/>
    </source>
</evidence>
<feature type="region of interest" description="Disordered" evidence="2">
    <location>
        <begin position="1"/>
        <end position="113"/>
    </location>
</feature>
<evidence type="ECO:0000313" key="5">
    <source>
        <dbReference type="Proteomes" id="UP000750502"/>
    </source>
</evidence>
<dbReference type="PROSITE" id="PS50158">
    <property type="entry name" value="ZF_CCHC"/>
    <property type="match status" value="1"/>
</dbReference>
<feature type="domain" description="CCHC-type" evidence="3">
    <location>
        <begin position="60"/>
        <end position="74"/>
    </location>
</feature>
<dbReference type="Proteomes" id="UP000750502">
    <property type="component" value="Unassembled WGS sequence"/>
</dbReference>
<protein>
    <recommendedName>
        <fullName evidence="3">CCHC-type domain-containing protein</fullName>
    </recommendedName>
</protein>
<dbReference type="Pfam" id="PF00098">
    <property type="entry name" value="zf-CCHC"/>
    <property type="match status" value="1"/>
</dbReference>
<proteinExistence type="predicted"/>
<evidence type="ECO:0000259" key="3">
    <source>
        <dbReference type="PROSITE" id="PS50158"/>
    </source>
</evidence>
<keyword evidence="1" id="KW-0862">Zinc</keyword>
<gene>
    <name evidence="4" type="ORF">H9Q72_004866</name>
</gene>